<dbReference type="OrthoDB" id="5298852at2"/>
<dbReference type="AlphaFoldDB" id="A0A2K9NSZ5"/>
<dbReference type="RefSeq" id="WP_102243157.1">
    <property type="nucleotide sequence ID" value="NZ_CP025704.1"/>
</dbReference>
<dbReference type="KEGG" id="bsto:C0V70_07030"/>
<reference evidence="1 2" key="1">
    <citation type="submission" date="2018-01" db="EMBL/GenBank/DDBJ databases">
        <title>Complete genome sequence of Bacteriovorax stolpii DSM12778.</title>
        <authorList>
            <person name="Tang B."/>
            <person name="Chang J."/>
        </authorList>
    </citation>
    <scope>NUCLEOTIDE SEQUENCE [LARGE SCALE GENOMIC DNA]</scope>
    <source>
        <strain evidence="1 2">DSM 12778</strain>
    </source>
</reference>
<sequence length="240" mass="25540">MKLAPKVILLILILISILMDVRPLHAAGKARDCEGMNHPAYQDEYRACLRLQIAESAGEAGVDCIDCIFQQKDESNGIVEALGVIAQPLAYLAGTYTVAKYQHETQKKWAEAYASGFTECTNRYNSYLNYNTTIGANPITASEANAFSSACNGYGYGSYAGYGGMMSNGYGGYGNPFQSNGFSSGFMSGYGGGYWGSSMYGMPSMYNTGMMSGSIGIGGYLGTTSSSSIYQNGVSTAFGF</sequence>
<dbReference type="EMBL" id="CP025704">
    <property type="protein sequence ID" value="AUN97864.1"/>
    <property type="molecule type" value="Genomic_DNA"/>
</dbReference>
<evidence type="ECO:0000313" key="2">
    <source>
        <dbReference type="Proteomes" id="UP000235584"/>
    </source>
</evidence>
<keyword evidence="2" id="KW-1185">Reference proteome</keyword>
<dbReference type="Proteomes" id="UP000235584">
    <property type="component" value="Chromosome"/>
</dbReference>
<evidence type="ECO:0000313" key="1">
    <source>
        <dbReference type="EMBL" id="AUN97864.1"/>
    </source>
</evidence>
<protein>
    <submittedName>
        <fullName evidence="1">Uncharacterized protein</fullName>
    </submittedName>
</protein>
<proteinExistence type="predicted"/>
<organism evidence="1 2">
    <name type="scientific">Bacteriovorax stolpii</name>
    <name type="common">Bdellovibrio stolpii</name>
    <dbReference type="NCBI Taxonomy" id="960"/>
    <lineage>
        <taxon>Bacteria</taxon>
        <taxon>Pseudomonadati</taxon>
        <taxon>Bdellovibrionota</taxon>
        <taxon>Bacteriovoracia</taxon>
        <taxon>Bacteriovoracales</taxon>
        <taxon>Bacteriovoracaceae</taxon>
        <taxon>Bacteriovorax</taxon>
    </lineage>
</organism>
<name>A0A2K9NSZ5_BACTC</name>
<accession>A0A2K9NSZ5</accession>
<gene>
    <name evidence="1" type="ORF">C0V70_07030</name>
</gene>